<dbReference type="NCBIfam" id="TIGR00198">
    <property type="entry name" value="cat_per_HPI"/>
    <property type="match status" value="1"/>
</dbReference>
<dbReference type="Gene3D" id="1.10.520.10">
    <property type="match status" value="2"/>
</dbReference>
<dbReference type="PROSITE" id="PS00436">
    <property type="entry name" value="PEROXIDASE_2"/>
    <property type="match status" value="1"/>
</dbReference>
<dbReference type="EC" id="1.11.1.21" evidence="8 9"/>
<keyword evidence="2 8" id="KW-0349">Heme</keyword>
<organism evidence="11 12">
    <name type="scientific">Xanthobacter agilis</name>
    <dbReference type="NCBI Taxonomy" id="47492"/>
    <lineage>
        <taxon>Bacteria</taxon>
        <taxon>Pseudomonadati</taxon>
        <taxon>Pseudomonadota</taxon>
        <taxon>Alphaproteobacteria</taxon>
        <taxon>Hyphomicrobiales</taxon>
        <taxon>Xanthobacteraceae</taxon>
        <taxon>Xanthobacter</taxon>
    </lineage>
</organism>
<dbReference type="InterPro" id="IPR019794">
    <property type="entry name" value="Peroxidases_AS"/>
</dbReference>
<comment type="PTM">
    <text evidence="8">Formation of the three residue Trp-Tyr-Met cross-link is important for the catalase, but not the peroxidase activity of the enzyme.</text>
</comment>
<keyword evidence="5 8" id="KW-0408">Iron</keyword>
<evidence type="ECO:0000313" key="11">
    <source>
        <dbReference type="EMBL" id="MDQ0505094.1"/>
    </source>
</evidence>
<feature type="active site" description="Proton acceptor" evidence="8">
    <location>
        <position position="97"/>
    </location>
</feature>
<accession>A0ABU0LDA6</accession>
<dbReference type="CDD" id="cd00649">
    <property type="entry name" value="catalase_peroxidase_1"/>
    <property type="match status" value="1"/>
</dbReference>
<dbReference type="PANTHER" id="PTHR30555">
    <property type="entry name" value="HYDROPEROXIDASE I, BIFUNCTIONAL CATALASE-PEROXIDASE"/>
    <property type="match status" value="1"/>
</dbReference>
<dbReference type="GO" id="GO:0004601">
    <property type="term" value="F:peroxidase activity"/>
    <property type="evidence" value="ECO:0007669"/>
    <property type="project" value="UniProtKB-KW"/>
</dbReference>
<dbReference type="InterPro" id="IPR010255">
    <property type="entry name" value="Haem_peroxidase_sf"/>
</dbReference>
<feature type="cross-link" description="Tryptophyl-tyrosyl-methioninium (Tyr-Met) (with Trp-96)" evidence="8">
    <location>
        <begin position="224"/>
        <end position="250"/>
    </location>
</feature>
<dbReference type="PRINTS" id="PR00458">
    <property type="entry name" value="PEROXIDASE"/>
</dbReference>
<evidence type="ECO:0000313" key="12">
    <source>
        <dbReference type="Proteomes" id="UP001241747"/>
    </source>
</evidence>
<gene>
    <name evidence="8" type="primary">katG</name>
    <name evidence="11" type="ORF">QOZ94_001876</name>
</gene>
<dbReference type="NCBIfam" id="NF011635">
    <property type="entry name" value="PRK15061.1"/>
    <property type="match status" value="1"/>
</dbReference>
<evidence type="ECO:0000256" key="1">
    <source>
        <dbReference type="ARBA" id="ARBA00022559"/>
    </source>
</evidence>
<feature type="binding site" description="axial binding residue" evidence="8">
    <location>
        <position position="265"/>
    </location>
    <ligand>
        <name>heme b</name>
        <dbReference type="ChEBI" id="CHEBI:60344"/>
    </ligand>
    <ligandPart>
        <name>Fe</name>
        <dbReference type="ChEBI" id="CHEBI:18248"/>
    </ligandPart>
</feature>
<keyword evidence="4 8" id="KW-0560">Oxidoreductase</keyword>
<evidence type="ECO:0000256" key="4">
    <source>
        <dbReference type="ARBA" id="ARBA00023002"/>
    </source>
</evidence>
<keyword evidence="6 8" id="KW-0376">Hydrogen peroxide</keyword>
<dbReference type="Gene3D" id="1.10.420.10">
    <property type="entry name" value="Peroxidase, domain 2"/>
    <property type="match status" value="2"/>
</dbReference>
<reference evidence="11 12" key="1">
    <citation type="submission" date="2023-07" db="EMBL/GenBank/DDBJ databases">
        <title>Genomic Encyclopedia of Type Strains, Phase IV (KMG-IV): sequencing the most valuable type-strain genomes for metagenomic binning, comparative biology and taxonomic classification.</title>
        <authorList>
            <person name="Goeker M."/>
        </authorList>
    </citation>
    <scope>NUCLEOTIDE SEQUENCE [LARGE SCALE GENOMIC DNA]</scope>
    <source>
        <strain evidence="11 12">DSM 3770</strain>
    </source>
</reference>
<evidence type="ECO:0000256" key="8">
    <source>
        <dbReference type="HAMAP-Rule" id="MF_01961"/>
    </source>
</evidence>
<dbReference type="Proteomes" id="UP001241747">
    <property type="component" value="Unassembled WGS sequence"/>
</dbReference>
<feature type="site" description="Transition state stabilizer" evidence="8">
    <location>
        <position position="93"/>
    </location>
</feature>
<protein>
    <recommendedName>
        <fullName evidence="8 9">Catalase-peroxidase</fullName>
        <shortName evidence="8">CP</shortName>
        <ecNumber evidence="8 9">1.11.1.21</ecNumber>
    </recommendedName>
    <alternativeName>
        <fullName evidence="8">Peroxidase/catalase</fullName>
    </alternativeName>
</protein>
<name>A0ABU0LDA6_XANAG</name>
<evidence type="ECO:0000256" key="6">
    <source>
        <dbReference type="ARBA" id="ARBA00023324"/>
    </source>
</evidence>
<evidence type="ECO:0000256" key="3">
    <source>
        <dbReference type="ARBA" id="ARBA00022723"/>
    </source>
</evidence>
<dbReference type="RefSeq" id="WP_237345597.1">
    <property type="nucleotide sequence ID" value="NZ_JABWGX010000011.1"/>
</dbReference>
<evidence type="ECO:0000256" key="5">
    <source>
        <dbReference type="ARBA" id="ARBA00023004"/>
    </source>
</evidence>
<comment type="caution">
    <text evidence="8">Lacks conserved residue(s) required for the propagation of feature annotation.</text>
</comment>
<comment type="similarity">
    <text evidence="8 9">Belongs to the peroxidase family. Peroxidase/catalase subfamily.</text>
</comment>
<proteinExistence type="inferred from homology"/>
<dbReference type="InterPro" id="IPR000763">
    <property type="entry name" value="Catalase_peroxidase"/>
</dbReference>
<dbReference type="SUPFAM" id="SSF48113">
    <property type="entry name" value="Heme-dependent peroxidases"/>
    <property type="match status" value="2"/>
</dbReference>
<evidence type="ECO:0000256" key="2">
    <source>
        <dbReference type="ARBA" id="ARBA00022617"/>
    </source>
</evidence>
<keyword evidence="1 8" id="KW-0575">Peroxidase</keyword>
<comment type="subunit">
    <text evidence="8">Homodimer or homotetramer.</text>
</comment>
<dbReference type="Pfam" id="PF00141">
    <property type="entry name" value="peroxidase"/>
    <property type="match status" value="2"/>
</dbReference>
<dbReference type="InterPro" id="IPR002016">
    <property type="entry name" value="Haem_peroxidase"/>
</dbReference>
<dbReference type="PROSITE" id="PS50873">
    <property type="entry name" value="PEROXIDASE_4"/>
    <property type="match status" value="1"/>
</dbReference>
<sequence>MNETKPAGKCPVMHGANTEIGESIMSWWPKALNLDILHQHDTKTNPMGPGFNYHEAVKSLDFSALKADMLALMTDSQEWWPADWGHYGGLMIRMSWHAAGSYRVADGRGGAGTGNQRFAPLNSWPDNVSLDKARRLLWPIKKKYGNKVSWADLIALAGTMAYESMGLKTFGFGFGREDIWSPEKDVYWGPEKEWLAPSDNRYENVDNPATMENPLAAVQMGLIYVNPEGVNGHPDPLKTAAQVRETFARMAMDDEETVALTAGGHTVGKTHGNGDAAKLGPAPEAAEVDQQGLGWANPDQNGLASRAVTSGLEGAWTTHPTTFDMGFFEMLFGHEWELRKSPAGAWQWEPVDIKEEDKPRDASDPSIRHNPMMTDADMAMKVDPIYHAICRKFMADPEYFKDTFARAWFKLTHRDMGPKARYIGPDVPAEDLIWQDPVPAGRTDYDVAAVKAAIAASGLTVSELVATAWDSARTFRGSDMRGGANGARIRLAPQKDWAGNEPERLAKVLAVLEPIAAKAGASVADVIVLAGNVGVEQAAKAAGFDVTVPFAPGRGDASAEQTDAASFEVLEPIHDGYRNWLKKDYAVSAEELMLDRTQLMGLTAHEMTALVGGMRVLGANHGGTRHGVFTDREGALTTDFFVNLTDMGHIWKPAGNGLFEVRDRKTHAVKWTATRLDLVFGSNAILRAYAEVYAQNDNTEKFVMDFIAAWAKVMNADRFDLKR</sequence>
<dbReference type="PANTHER" id="PTHR30555:SF6">
    <property type="entry name" value="CATALASE-PEROXIDASE"/>
    <property type="match status" value="1"/>
</dbReference>
<evidence type="ECO:0000256" key="9">
    <source>
        <dbReference type="RuleBase" id="RU003451"/>
    </source>
</evidence>
<evidence type="ECO:0000256" key="7">
    <source>
        <dbReference type="ARBA" id="ARBA00049145"/>
    </source>
</evidence>
<dbReference type="EMBL" id="JAUSVY010000003">
    <property type="protein sequence ID" value="MDQ0505094.1"/>
    <property type="molecule type" value="Genomic_DNA"/>
</dbReference>
<comment type="function">
    <text evidence="8">Bifunctional enzyme with both catalase and broad-spectrum peroxidase activity.</text>
</comment>
<comment type="cofactor">
    <cofactor evidence="8">
        <name>heme b</name>
        <dbReference type="ChEBI" id="CHEBI:60344"/>
    </cofactor>
    <text evidence="8">Binds 1 heme b (iron(II)-protoporphyrin IX) group per dimer.</text>
</comment>
<feature type="domain" description="Plant heme peroxidase family profile" evidence="10">
    <location>
        <begin position="130"/>
        <end position="424"/>
    </location>
</feature>
<keyword evidence="3 8" id="KW-0479">Metal-binding</keyword>
<dbReference type="PRINTS" id="PR00460">
    <property type="entry name" value="BPEROXIDASE"/>
</dbReference>
<comment type="catalytic activity">
    <reaction evidence="7 8 9">
        <text>2 H2O2 = O2 + 2 H2O</text>
        <dbReference type="Rhea" id="RHEA:20309"/>
        <dbReference type="ChEBI" id="CHEBI:15377"/>
        <dbReference type="ChEBI" id="CHEBI:15379"/>
        <dbReference type="ChEBI" id="CHEBI:16240"/>
        <dbReference type="EC" id="1.11.1.21"/>
    </reaction>
</comment>
<keyword evidence="12" id="KW-1185">Reference proteome</keyword>
<dbReference type="HAMAP" id="MF_01961">
    <property type="entry name" value="Catal_peroxid"/>
    <property type="match status" value="1"/>
</dbReference>
<evidence type="ECO:0000259" key="10">
    <source>
        <dbReference type="PROSITE" id="PS50873"/>
    </source>
</evidence>
<comment type="caution">
    <text evidence="11">The sequence shown here is derived from an EMBL/GenBank/DDBJ whole genome shotgun (WGS) entry which is preliminary data.</text>
</comment>
<comment type="catalytic activity">
    <reaction evidence="8 9">
        <text>H2O2 + AH2 = A + 2 H2O</text>
        <dbReference type="Rhea" id="RHEA:30275"/>
        <dbReference type="ChEBI" id="CHEBI:13193"/>
        <dbReference type="ChEBI" id="CHEBI:15377"/>
        <dbReference type="ChEBI" id="CHEBI:16240"/>
        <dbReference type="ChEBI" id="CHEBI:17499"/>
        <dbReference type="EC" id="1.11.1.21"/>
    </reaction>
</comment>